<keyword evidence="1" id="KW-0732">Signal</keyword>
<dbReference type="RefSeq" id="WP_121698130.1">
    <property type="nucleotide sequence ID" value="NZ_JBCLPP010000003.1"/>
</dbReference>
<gene>
    <name evidence="2" type="ORF">AAK873_01560</name>
</gene>
<comment type="caution">
    <text evidence="2">The sequence shown here is derived from an EMBL/GenBank/DDBJ whole genome shotgun (WGS) entry which is preliminary data.</text>
</comment>
<sequence>MKFIYTLLLGCAALGAMAAPVVEKPTRQDISVAFAIITDNATYQATRPAMMRYRDAVQNDGLAAYIVRDDWKSPQDVKDAIKKVYSEAPGLEGIVLVGDVPVAMVRNAQHMTTAFKMNEDKFPFIESSVPSDRFYDCLDMDFRFLKQDEEQPHLFYYELTEDSPQRLNPTFYSARIRYPKLRGGDKYEAVARFLDKAAKAKEAMKNDRLDRVVSFNGHGYNSDCLIAWMDEEKAYRENFPLAFNTATDFKHWNFRMMHPMKYKLFDELQRPEVDLFMFHEHGAPTTQYINGSKPAMSDKDRYDLLKKSIYSRVRRAIKKGNPENEVVEAFAKEYALTDDFFKDLNNPEYWRRDSIESSEINIEAEDFHHRTTWPKIVMFDACYNGSFHEDDYIAGEYLFNDGGTLAAQGNTRNVLQDRWTIEMIGLLSHGMRVGQYNRLVATLEGHLMGDPTLRFAPVEANTMSADATLRKTDTDYWKGLLGSPYADVQSLALRMLADADTDRTLSPMLLEVYRTSPFNTVRMEAVKLLSRYNNSDFTEAVRLGINDPYELVARLSADHAGNIGDPSLLPALILLYIDGNERARAAYNASNSLSLFPIDDVVKAVEDYYASSNRYNAVAEKERVINGLKRTHNNFVKRTNDEIADTTLSDDKRISSIRFVRNNPYHPYLDLYLGIIEDSANSDAVRVTMAEALGWFNHSVRRQEIIDFCNHMLKRDDLPDTLSAELLQTLNRMQN</sequence>
<dbReference type="InterPro" id="IPR011989">
    <property type="entry name" value="ARM-like"/>
</dbReference>
<evidence type="ECO:0000313" key="3">
    <source>
        <dbReference type="Proteomes" id="UP001565200"/>
    </source>
</evidence>
<reference evidence="2 3" key="1">
    <citation type="submission" date="2024-03" db="EMBL/GenBank/DDBJ databases">
        <title>Mouse gut bacterial collection (mGBC) of GemPharmatech.</title>
        <authorList>
            <person name="He Y."/>
            <person name="Dong L."/>
            <person name="Wu D."/>
            <person name="Gao X."/>
            <person name="Lin Z."/>
        </authorList>
    </citation>
    <scope>NUCLEOTIDE SEQUENCE [LARGE SCALE GENOMIC DNA]</scope>
    <source>
        <strain evidence="2 3">54-13</strain>
    </source>
</reference>
<protein>
    <submittedName>
        <fullName evidence="2">HEAT repeat domain-containing protein</fullName>
    </submittedName>
</protein>
<evidence type="ECO:0000313" key="2">
    <source>
        <dbReference type="EMBL" id="MEY8244301.1"/>
    </source>
</evidence>
<keyword evidence="3" id="KW-1185">Reference proteome</keyword>
<accession>A0ABV4CSE0</accession>
<dbReference type="Proteomes" id="UP001565200">
    <property type="component" value="Unassembled WGS sequence"/>
</dbReference>
<feature type="signal peptide" evidence="1">
    <location>
        <begin position="1"/>
        <end position="18"/>
    </location>
</feature>
<dbReference type="SUPFAM" id="SSF48371">
    <property type="entry name" value="ARM repeat"/>
    <property type="match status" value="1"/>
</dbReference>
<feature type="chain" id="PRO_5046908537" evidence="1">
    <location>
        <begin position="19"/>
        <end position="735"/>
    </location>
</feature>
<dbReference type="EMBL" id="JBCLPP010000003">
    <property type="protein sequence ID" value="MEY8244301.1"/>
    <property type="molecule type" value="Genomic_DNA"/>
</dbReference>
<evidence type="ECO:0000256" key="1">
    <source>
        <dbReference type="SAM" id="SignalP"/>
    </source>
</evidence>
<dbReference type="Gene3D" id="1.25.10.10">
    <property type="entry name" value="Leucine-rich Repeat Variant"/>
    <property type="match status" value="1"/>
</dbReference>
<proteinExistence type="predicted"/>
<name>A0ABV4CSE0_9BACT</name>
<dbReference type="InterPro" id="IPR016024">
    <property type="entry name" value="ARM-type_fold"/>
</dbReference>
<organism evidence="2 3">
    <name type="scientific">Heminiphilus faecis</name>
    <dbReference type="NCBI Taxonomy" id="2601703"/>
    <lineage>
        <taxon>Bacteria</taxon>
        <taxon>Pseudomonadati</taxon>
        <taxon>Bacteroidota</taxon>
        <taxon>Bacteroidia</taxon>
        <taxon>Bacteroidales</taxon>
        <taxon>Muribaculaceae</taxon>
        <taxon>Heminiphilus</taxon>
    </lineage>
</organism>